<comment type="caution">
    <text evidence="2">The sequence shown here is derived from an EMBL/GenBank/DDBJ whole genome shotgun (WGS) entry which is preliminary data.</text>
</comment>
<dbReference type="AlphaFoldDB" id="A0A816TYZ7"/>
<feature type="transmembrane region" description="Helical" evidence="1">
    <location>
        <begin position="22"/>
        <end position="45"/>
    </location>
</feature>
<proteinExistence type="predicted"/>
<evidence type="ECO:0000313" key="2">
    <source>
        <dbReference type="EMBL" id="CAF2105612.1"/>
    </source>
</evidence>
<organism evidence="2 3">
    <name type="scientific">Rotaria magnacalcarata</name>
    <dbReference type="NCBI Taxonomy" id="392030"/>
    <lineage>
        <taxon>Eukaryota</taxon>
        <taxon>Metazoa</taxon>
        <taxon>Spiralia</taxon>
        <taxon>Gnathifera</taxon>
        <taxon>Rotifera</taxon>
        <taxon>Eurotatoria</taxon>
        <taxon>Bdelloidea</taxon>
        <taxon>Philodinida</taxon>
        <taxon>Philodinidae</taxon>
        <taxon>Rotaria</taxon>
    </lineage>
</organism>
<dbReference type="Proteomes" id="UP000663856">
    <property type="component" value="Unassembled WGS sequence"/>
</dbReference>
<evidence type="ECO:0000313" key="3">
    <source>
        <dbReference type="Proteomes" id="UP000663856"/>
    </source>
</evidence>
<protein>
    <submittedName>
        <fullName evidence="2">Uncharacterized protein</fullName>
    </submittedName>
</protein>
<reference evidence="2" key="1">
    <citation type="submission" date="2021-02" db="EMBL/GenBank/DDBJ databases">
        <authorList>
            <person name="Nowell W R."/>
        </authorList>
    </citation>
    <scope>NUCLEOTIDE SEQUENCE</scope>
</reference>
<keyword evidence="1" id="KW-0812">Transmembrane</keyword>
<evidence type="ECO:0000256" key="1">
    <source>
        <dbReference type="SAM" id="Phobius"/>
    </source>
</evidence>
<gene>
    <name evidence="2" type="ORF">WKI299_LOCUS21295</name>
</gene>
<sequence>MNLFPKTTKAVEHEHDIRVQRLATRICIILFLLLLLLALVILIFYSSLTYTVNIKIADISSVNDYVKLANKYKNLKLESSFHDICSPTAINDEWIGILFDSYTHLDHSPLQVYTFQGTALTHYQALKAMCNLVQETVCTTQTLFLNSTVITLEITDKDAFEKDTNEAIEQFQQNIPNSFIHLLQRVNGLNQANGLVFVFVYSSNWRMLPVRDDINTQSAIISYEPQYYGECNCATTATSTQQLEPVIPGYVVGCLSLEARLQSTIECRYDAS</sequence>
<name>A0A816TYZ7_9BILA</name>
<accession>A0A816TYZ7</accession>
<dbReference type="EMBL" id="CAJNRF010008875">
    <property type="protein sequence ID" value="CAF2105612.1"/>
    <property type="molecule type" value="Genomic_DNA"/>
</dbReference>
<keyword evidence="1" id="KW-0472">Membrane</keyword>
<keyword evidence="1" id="KW-1133">Transmembrane helix</keyword>